<dbReference type="GO" id="GO:0000724">
    <property type="term" value="P:double-strand break repair via homologous recombination"/>
    <property type="evidence" value="ECO:0007669"/>
    <property type="project" value="TreeGrafter"/>
</dbReference>
<feature type="compositionally biased region" description="Basic and acidic residues" evidence="2">
    <location>
        <begin position="781"/>
        <end position="798"/>
    </location>
</feature>
<dbReference type="GO" id="GO:0003690">
    <property type="term" value="F:double-stranded DNA binding"/>
    <property type="evidence" value="ECO:0007669"/>
    <property type="project" value="TreeGrafter"/>
</dbReference>
<protein>
    <submittedName>
        <fullName evidence="3">Uncharacterized protein</fullName>
    </submittedName>
</protein>
<accession>A0A7R9EEP5</accession>
<dbReference type="SUPFAM" id="SSF48403">
    <property type="entry name" value="Ankyrin repeat"/>
    <property type="match status" value="1"/>
</dbReference>
<feature type="compositionally biased region" description="Polar residues" evidence="2">
    <location>
        <begin position="517"/>
        <end position="531"/>
    </location>
</feature>
<feature type="repeat" description="ANK" evidence="1">
    <location>
        <begin position="73"/>
        <end position="105"/>
    </location>
</feature>
<organism evidence="3">
    <name type="scientific">Timema monikensis</name>
    <dbReference type="NCBI Taxonomy" id="170555"/>
    <lineage>
        <taxon>Eukaryota</taxon>
        <taxon>Metazoa</taxon>
        <taxon>Ecdysozoa</taxon>
        <taxon>Arthropoda</taxon>
        <taxon>Hexapoda</taxon>
        <taxon>Insecta</taxon>
        <taxon>Pterygota</taxon>
        <taxon>Neoptera</taxon>
        <taxon>Polyneoptera</taxon>
        <taxon>Phasmatodea</taxon>
        <taxon>Timematodea</taxon>
        <taxon>Timematoidea</taxon>
        <taxon>Timematidae</taxon>
        <taxon>Timema</taxon>
    </lineage>
</organism>
<gene>
    <name evidence="3" type="ORF">TMSB3V08_LOCUS8343</name>
</gene>
<keyword evidence="1" id="KW-0040">ANK repeat</keyword>
<sequence length="1295" mass="146951">MQCTIATRTPSHCGAAKGQLETLRILGGHGGNLWLRNVKGDYPLHEAVSSGRKELVRWLLAQRPDAVNSPNNDGRCPLHIAAINNNVEMCKIILDGQALLNPVMRTSKGHLMTPMDAALHRSNRGCAKYLQLHGGVPANKLTDKTASIRGGSHREKLAMSETQSEQFTTPECLNTLPVPGSRGSLVSSPMGDVSDRTRTLQVRLSDDIAIRHVEKIEGPLLCRHYYDDDDSSEEERKQRRRRRRRKRNNLLEEDVRRRWQRNIYSDRDSDEKKEEGLRRKWRTGHLSDRDNDGDTSRMKHLSETNQRISHSEESEDYEDKEESDYEQVQNENKHNNIRNTFKDNSEVGNTSNVEYVTVKKTTIKTKKTRVKSKTDEEEVKETQQESDNNKKGKEKIARLEVEDSTIERSESREREVIKRTVKSSVVKEKKQKEKPKLKEEINKTKVNINKEIKVKGKTDKNKNTIQSKNSSDKINNTNTKKYKGSANTKDCLENNSLSQTPSEDTKDQTKQKEHQTMESSSSNDKLVGSTSFEEEHIKSQTPSLDEENNGKLTQTIVTAIVHQQDIAEDPFNIQEQEENSLRVQKESDDAKIVLENENDKIEETDDISALFGGEYDKEDKTEVKEEKRENEQLFENSIGEMKGDEEAIEKEQITFEEESNESTCNIEHFESIKSDSTNEMLKVEINNETILDGDENCNEQKNNSYISKSDEDEADKHQHEHVSIEEFETELSENKREHVITTEGEENHDNCGTETNDPNLQEDENEVKPDIDDDYENTTKISDEIKGRSSEDYSKAEVAETSEQTESVAQTGDEAQELEKDEDTEVTSILNKDKETWVETAHTTATSSPTGRDDEEEIDESGASTGHSRNEDSSILLDSGFEPSPRHDKEKKPDKIRTGSLGTGRGRSKSGRVQRPCRSGLEDSRPPINTSSVTRSVQNSMRKYHLERRIFQELLELKRLQIRAGRANEQVLVKRLVDDYQKAGLDIGLQKYEGPFTFRNFEKYLYEQLRLLQTSDRRLVPRLRSSDDLEKLSVVLRKARLNNKILNDVPDNPILCTHGTHRCHHAAHAYTGIPCAAYKTPGVSRALSQAAIILDRIKVGVVFLEELCECNCQEVAMHVASQALSSSRNCANVTVKKWPCMWPVKRCPPRGTVRMKLSGSGHACGQSNVILLEELCECSCQEVVMHVASQSLSSSRNLTKLNHHHVAKGTSRTGFLPRIDSATKTPILPRSLRYVDPSRPVTLELTHGADKQVISLPTEQLDKNKRYYVTFTIKGGEEKRGQGGEDIGHRQAKSL</sequence>
<feature type="region of interest" description="Disordered" evidence="2">
    <location>
        <begin position="284"/>
        <end position="347"/>
    </location>
</feature>
<dbReference type="InterPro" id="IPR002110">
    <property type="entry name" value="Ankyrin_rpt"/>
</dbReference>
<feature type="compositionally biased region" description="Acidic residues" evidence="2">
    <location>
        <begin position="760"/>
        <end position="776"/>
    </location>
</feature>
<feature type="compositionally biased region" description="Polar residues" evidence="2">
    <location>
        <begin position="801"/>
        <end position="810"/>
    </location>
</feature>
<evidence type="ECO:0000313" key="3">
    <source>
        <dbReference type="EMBL" id="CAD7431616.1"/>
    </source>
</evidence>
<feature type="compositionally biased region" description="Basic and acidic residues" evidence="2">
    <location>
        <begin position="380"/>
        <end position="418"/>
    </location>
</feature>
<feature type="compositionally biased region" description="Basic and acidic residues" evidence="2">
    <location>
        <begin position="285"/>
        <end position="302"/>
    </location>
</feature>
<dbReference type="GO" id="GO:0036297">
    <property type="term" value="P:interstrand cross-link repair"/>
    <property type="evidence" value="ECO:0007669"/>
    <property type="project" value="TreeGrafter"/>
</dbReference>
<dbReference type="Gene3D" id="1.25.40.20">
    <property type="entry name" value="Ankyrin repeat-containing domain"/>
    <property type="match status" value="2"/>
</dbReference>
<feature type="repeat" description="ANK" evidence="1">
    <location>
        <begin position="39"/>
        <end position="71"/>
    </location>
</feature>
<feature type="compositionally biased region" description="Polar residues" evidence="2">
    <location>
        <begin position="841"/>
        <end position="850"/>
    </location>
</feature>
<dbReference type="SMART" id="SM00248">
    <property type="entry name" value="ANK"/>
    <property type="match status" value="3"/>
</dbReference>
<dbReference type="InterPro" id="IPR036770">
    <property type="entry name" value="Ankyrin_rpt-contain_sf"/>
</dbReference>
<reference evidence="3" key="1">
    <citation type="submission" date="2020-11" db="EMBL/GenBank/DDBJ databases">
        <authorList>
            <person name="Tran Van P."/>
        </authorList>
    </citation>
    <scope>NUCLEOTIDE SEQUENCE</scope>
</reference>
<dbReference type="EMBL" id="OB795062">
    <property type="protein sequence ID" value="CAD7431616.1"/>
    <property type="molecule type" value="Genomic_DNA"/>
</dbReference>
<feature type="compositionally biased region" description="Acidic residues" evidence="2">
    <location>
        <begin position="814"/>
        <end position="825"/>
    </location>
</feature>
<feature type="compositionally biased region" description="Polar residues" evidence="2">
    <location>
        <begin position="927"/>
        <end position="936"/>
    </location>
</feature>
<feature type="compositionally biased region" description="Basic and acidic residues" evidence="2">
    <location>
        <begin position="425"/>
        <end position="462"/>
    </location>
</feature>
<dbReference type="InterPro" id="IPR052003">
    <property type="entry name" value="HR_DNA-Binding_Protein"/>
</dbReference>
<dbReference type="PROSITE" id="PS50297">
    <property type="entry name" value="ANK_REP_REGION"/>
    <property type="match status" value="2"/>
</dbReference>
<feature type="compositionally biased region" description="Basic and acidic residues" evidence="2">
    <location>
        <begin position="503"/>
        <end position="516"/>
    </location>
</feature>
<dbReference type="PROSITE" id="PS50088">
    <property type="entry name" value="ANK_REPEAT"/>
    <property type="match status" value="2"/>
</dbReference>
<dbReference type="GO" id="GO:0003697">
    <property type="term" value="F:single-stranded DNA binding"/>
    <property type="evidence" value="ECO:0007669"/>
    <property type="project" value="TreeGrafter"/>
</dbReference>
<evidence type="ECO:0000256" key="2">
    <source>
        <dbReference type="SAM" id="MobiDB-lite"/>
    </source>
</evidence>
<name>A0A7R9EEP5_9NEOP</name>
<feature type="compositionally biased region" description="Basic and acidic residues" evidence="2">
    <location>
        <begin position="732"/>
        <end position="751"/>
    </location>
</feature>
<feature type="region of interest" description="Disordered" evidence="2">
    <location>
        <begin position="689"/>
        <end position="936"/>
    </location>
</feature>
<feature type="region of interest" description="Disordered" evidence="2">
    <location>
        <begin position="366"/>
        <end position="550"/>
    </location>
</feature>
<feature type="compositionally biased region" description="Basic and acidic residues" evidence="2">
    <location>
        <begin position="714"/>
        <end position="724"/>
    </location>
</feature>
<dbReference type="PANTHER" id="PTHR15361">
    <property type="entry name" value="RAD51/NUKS-INTERACTING PROTEIN"/>
    <property type="match status" value="1"/>
</dbReference>
<feature type="compositionally biased region" description="Acidic residues" evidence="2">
    <location>
        <begin position="313"/>
        <end position="325"/>
    </location>
</feature>
<dbReference type="PANTHER" id="PTHR15361:SF5">
    <property type="entry name" value="C3H1-TYPE DOMAIN-CONTAINING PROTEIN"/>
    <property type="match status" value="1"/>
</dbReference>
<feature type="compositionally biased region" description="Basic and acidic residues" evidence="2">
    <location>
        <begin position="884"/>
        <end position="897"/>
    </location>
</feature>
<proteinExistence type="predicted"/>
<feature type="compositionally biased region" description="Polar residues" evidence="2">
    <location>
        <begin position="463"/>
        <end position="502"/>
    </location>
</feature>
<dbReference type="Pfam" id="PF12796">
    <property type="entry name" value="Ank_2"/>
    <property type="match status" value="1"/>
</dbReference>
<evidence type="ECO:0000256" key="1">
    <source>
        <dbReference type="PROSITE-ProRule" id="PRU00023"/>
    </source>
</evidence>
<feature type="region of interest" description="Disordered" evidence="2">
    <location>
        <begin position="224"/>
        <end position="244"/>
    </location>
</feature>